<keyword evidence="8" id="KW-0902">Two-component regulatory system</keyword>
<keyword evidence="11" id="KW-1133">Transmembrane helix</keyword>
<dbReference type="InterPro" id="IPR013656">
    <property type="entry name" value="PAS_4"/>
</dbReference>
<organism evidence="15 16">
    <name type="scientific">Auraticoccus monumenti</name>
    <dbReference type="NCBI Taxonomy" id="675864"/>
    <lineage>
        <taxon>Bacteria</taxon>
        <taxon>Bacillati</taxon>
        <taxon>Actinomycetota</taxon>
        <taxon>Actinomycetes</taxon>
        <taxon>Propionibacteriales</taxon>
        <taxon>Propionibacteriaceae</taxon>
        <taxon>Auraticoccus</taxon>
    </lineage>
</organism>
<keyword evidence="7" id="KW-0418">Kinase</keyword>
<dbReference type="PROSITE" id="PS50112">
    <property type="entry name" value="PAS"/>
    <property type="match status" value="1"/>
</dbReference>
<dbReference type="InterPro" id="IPR003661">
    <property type="entry name" value="HisK_dim/P_dom"/>
</dbReference>
<sequence>MTPRRPRPWAVRSALLLAVVLLLCGGVALLLTSPLPPETRSRLSQLCLVGFGLLVGLAGVYRARRTRSRRRRRAWFLLCSAGPVAAVANSLSLVAGRSSPEVVGPVVDAGLLLAMVGAVAGMLTFPSAPHTSRQLIRMVLDGLIVGGAILFTATVTIVQLGQGELDVSSDVVVLVLPVLDSLVATVAVLLVVRSSRRDRWRLALLTVGFVAYAVSDIAFVVSVNRTGSYTFGGLTDLGWLAGYLFLALCAVLPERPPRPGEDTARRSGPLLGTLLIFTFFIAAAVLAVVGGGTFALSLPSQVVWLATLVTAAVRQVLLIVDNESLSEQLTRRVTERTTALRQVTQQTGLMVDSVDDGIYVVDRSGFVTFANPAAERLLGHSPRGLLGQHAHSLFHALRADGLAFPEDGCYITEAIERGLVTTAEEDVYLRRDGGEVPVEVTASPLRDEHGTHGAVVVFRDMTERQQVDRMKSEFVSVVSHELRTPLTSIRGSLGLLSGGALGPLDPRAQRMVSVALASSERLTRLIDDILDVERLTSGQMPMETAEHEAATLVDGVLEQASAVAAEAGVVLRAGEREGRVLGDADRIIQALLNLVANAVKFSPPGGTVRVDSVQDGAFVRFSVLDHGRGIPGDMLEAVFQRFQQVDSSDAREKGGTGLGLAISRSIVESMGGRIWVESEPGVATTFSFTVPRPEPELQPARPAAAGGAGSETDRLDDVT</sequence>
<dbReference type="GO" id="GO:0005886">
    <property type="term" value="C:plasma membrane"/>
    <property type="evidence" value="ECO:0007669"/>
    <property type="project" value="UniProtKB-SubCell"/>
</dbReference>
<reference evidence="15 16" key="1">
    <citation type="submission" date="2016-10" db="EMBL/GenBank/DDBJ databases">
        <authorList>
            <person name="de Groot N.N."/>
        </authorList>
    </citation>
    <scope>NUCLEOTIDE SEQUENCE [LARGE SCALE GENOMIC DNA]</scope>
    <source>
        <strain evidence="15 16">MON 2.2</strain>
    </source>
</reference>
<dbReference type="InterPro" id="IPR000700">
    <property type="entry name" value="PAS-assoc_C"/>
</dbReference>
<evidence type="ECO:0000256" key="2">
    <source>
        <dbReference type="ARBA" id="ARBA00001968"/>
    </source>
</evidence>
<dbReference type="Gene3D" id="3.30.450.20">
    <property type="entry name" value="PAS domain"/>
    <property type="match status" value="1"/>
</dbReference>
<name>A0A1G6RW39_9ACTN</name>
<evidence type="ECO:0000256" key="1">
    <source>
        <dbReference type="ARBA" id="ARBA00000085"/>
    </source>
</evidence>
<keyword evidence="5" id="KW-0597">Phosphoprotein</keyword>
<dbReference type="NCBIfam" id="TIGR00229">
    <property type="entry name" value="sensory_box"/>
    <property type="match status" value="1"/>
</dbReference>
<dbReference type="InterPro" id="IPR005467">
    <property type="entry name" value="His_kinase_dom"/>
</dbReference>
<evidence type="ECO:0000313" key="16">
    <source>
        <dbReference type="Proteomes" id="UP000198546"/>
    </source>
</evidence>
<dbReference type="OrthoDB" id="9757990at2"/>
<dbReference type="PANTHER" id="PTHR43047:SF72">
    <property type="entry name" value="OSMOSENSING HISTIDINE PROTEIN KINASE SLN1"/>
    <property type="match status" value="1"/>
</dbReference>
<dbReference type="InterPro" id="IPR004358">
    <property type="entry name" value="Sig_transdc_His_kin-like_C"/>
</dbReference>
<dbReference type="FunFam" id="1.10.287.130:FF:000001">
    <property type="entry name" value="Two-component sensor histidine kinase"/>
    <property type="match status" value="1"/>
</dbReference>
<dbReference type="AlphaFoldDB" id="A0A1G6RW39"/>
<dbReference type="GO" id="GO:0009927">
    <property type="term" value="F:histidine phosphotransfer kinase activity"/>
    <property type="evidence" value="ECO:0007669"/>
    <property type="project" value="TreeGrafter"/>
</dbReference>
<evidence type="ECO:0000256" key="5">
    <source>
        <dbReference type="ARBA" id="ARBA00022553"/>
    </source>
</evidence>
<dbReference type="CDD" id="cd16922">
    <property type="entry name" value="HATPase_EvgS-ArcB-TorS-like"/>
    <property type="match status" value="1"/>
</dbReference>
<evidence type="ECO:0000256" key="3">
    <source>
        <dbReference type="ARBA" id="ARBA00004236"/>
    </source>
</evidence>
<evidence type="ECO:0000256" key="7">
    <source>
        <dbReference type="ARBA" id="ARBA00022777"/>
    </source>
</evidence>
<dbReference type="RefSeq" id="WP_090589647.1">
    <property type="nucleotide sequence ID" value="NZ_LT629688.1"/>
</dbReference>
<proteinExistence type="predicted"/>
<dbReference type="SMART" id="SM00388">
    <property type="entry name" value="HisKA"/>
    <property type="match status" value="1"/>
</dbReference>
<keyword evidence="9 11" id="KW-0472">Membrane</keyword>
<dbReference type="EC" id="2.7.13.3" evidence="4"/>
<dbReference type="PROSITE" id="PS50109">
    <property type="entry name" value="HIS_KIN"/>
    <property type="match status" value="1"/>
</dbReference>
<dbReference type="SMART" id="SM00387">
    <property type="entry name" value="HATPase_c"/>
    <property type="match status" value="1"/>
</dbReference>
<feature type="domain" description="Histidine kinase" evidence="12">
    <location>
        <begin position="477"/>
        <end position="694"/>
    </location>
</feature>
<dbReference type="GO" id="GO:0000155">
    <property type="term" value="F:phosphorelay sensor kinase activity"/>
    <property type="evidence" value="ECO:0007669"/>
    <property type="project" value="InterPro"/>
</dbReference>
<evidence type="ECO:0000259" key="12">
    <source>
        <dbReference type="PROSITE" id="PS50109"/>
    </source>
</evidence>
<evidence type="ECO:0000256" key="8">
    <source>
        <dbReference type="ARBA" id="ARBA00023012"/>
    </source>
</evidence>
<feature type="transmembrane region" description="Helical" evidence="11">
    <location>
        <begin position="229"/>
        <end position="252"/>
    </location>
</feature>
<feature type="transmembrane region" description="Helical" evidence="11">
    <location>
        <begin position="75"/>
        <end position="96"/>
    </location>
</feature>
<feature type="domain" description="PAS" evidence="13">
    <location>
        <begin position="350"/>
        <end position="418"/>
    </location>
</feature>
<protein>
    <recommendedName>
        <fullName evidence="4">histidine kinase</fullName>
        <ecNumber evidence="4">2.7.13.3</ecNumber>
    </recommendedName>
</protein>
<dbReference type="CDD" id="cd00130">
    <property type="entry name" value="PAS"/>
    <property type="match status" value="1"/>
</dbReference>
<dbReference type="GO" id="GO:0005509">
    <property type="term" value="F:calcium ion binding"/>
    <property type="evidence" value="ECO:0007669"/>
    <property type="project" value="UniProtKB-ARBA"/>
</dbReference>
<comment type="cofactor">
    <cofactor evidence="2">
        <name>a divalent metal cation</name>
        <dbReference type="ChEBI" id="CHEBI:60240"/>
    </cofactor>
</comment>
<feature type="transmembrane region" description="Helical" evidence="11">
    <location>
        <begin position="273"/>
        <end position="296"/>
    </location>
</feature>
<dbReference type="SMART" id="SM00091">
    <property type="entry name" value="PAS"/>
    <property type="match status" value="1"/>
</dbReference>
<keyword evidence="11" id="KW-0812">Transmembrane</keyword>
<dbReference type="PANTHER" id="PTHR43047">
    <property type="entry name" value="TWO-COMPONENT HISTIDINE PROTEIN KINASE"/>
    <property type="match status" value="1"/>
</dbReference>
<accession>A0A1G6RW39</accession>
<dbReference type="Pfam" id="PF00512">
    <property type="entry name" value="HisKA"/>
    <property type="match status" value="1"/>
</dbReference>
<dbReference type="InterPro" id="IPR036890">
    <property type="entry name" value="HATPase_C_sf"/>
</dbReference>
<feature type="domain" description="PAC" evidence="14">
    <location>
        <begin position="422"/>
        <end position="473"/>
    </location>
</feature>
<dbReference type="InterPro" id="IPR035965">
    <property type="entry name" value="PAS-like_dom_sf"/>
</dbReference>
<feature type="transmembrane region" description="Helical" evidence="11">
    <location>
        <begin position="102"/>
        <end position="126"/>
    </location>
</feature>
<dbReference type="STRING" id="675864.SAMN04489747_0132"/>
<evidence type="ECO:0000256" key="6">
    <source>
        <dbReference type="ARBA" id="ARBA00022679"/>
    </source>
</evidence>
<dbReference type="Gene3D" id="3.30.565.10">
    <property type="entry name" value="Histidine kinase-like ATPase, C-terminal domain"/>
    <property type="match status" value="1"/>
</dbReference>
<dbReference type="SMART" id="SM00086">
    <property type="entry name" value="PAC"/>
    <property type="match status" value="1"/>
</dbReference>
<evidence type="ECO:0000313" key="15">
    <source>
        <dbReference type="EMBL" id="SDD08651.1"/>
    </source>
</evidence>
<dbReference type="InterPro" id="IPR003594">
    <property type="entry name" value="HATPase_dom"/>
</dbReference>
<evidence type="ECO:0000256" key="4">
    <source>
        <dbReference type="ARBA" id="ARBA00012438"/>
    </source>
</evidence>
<dbReference type="InterPro" id="IPR000014">
    <property type="entry name" value="PAS"/>
</dbReference>
<dbReference type="PRINTS" id="PR00344">
    <property type="entry name" value="BCTRLSENSOR"/>
</dbReference>
<dbReference type="PROSITE" id="PS50113">
    <property type="entry name" value="PAC"/>
    <property type="match status" value="1"/>
</dbReference>
<dbReference type="SUPFAM" id="SSF55874">
    <property type="entry name" value="ATPase domain of HSP90 chaperone/DNA topoisomerase II/histidine kinase"/>
    <property type="match status" value="1"/>
</dbReference>
<dbReference type="InterPro" id="IPR001610">
    <property type="entry name" value="PAC"/>
</dbReference>
<dbReference type="CDD" id="cd00082">
    <property type="entry name" value="HisKA"/>
    <property type="match status" value="1"/>
</dbReference>
<evidence type="ECO:0000256" key="10">
    <source>
        <dbReference type="SAM" id="MobiDB-lite"/>
    </source>
</evidence>
<evidence type="ECO:0000256" key="11">
    <source>
        <dbReference type="SAM" id="Phobius"/>
    </source>
</evidence>
<evidence type="ECO:0000259" key="14">
    <source>
        <dbReference type="PROSITE" id="PS50113"/>
    </source>
</evidence>
<gene>
    <name evidence="15" type="ORF">SAMN04489747_0132</name>
</gene>
<dbReference type="Pfam" id="PF08448">
    <property type="entry name" value="PAS_4"/>
    <property type="match status" value="1"/>
</dbReference>
<dbReference type="Gene3D" id="1.10.287.130">
    <property type="match status" value="1"/>
</dbReference>
<evidence type="ECO:0000259" key="13">
    <source>
        <dbReference type="PROSITE" id="PS50112"/>
    </source>
</evidence>
<comment type="subcellular location">
    <subcellularLocation>
        <location evidence="3">Cell membrane</location>
    </subcellularLocation>
</comment>
<evidence type="ECO:0000256" key="9">
    <source>
        <dbReference type="ARBA" id="ARBA00023136"/>
    </source>
</evidence>
<feature type="region of interest" description="Disordered" evidence="10">
    <location>
        <begin position="690"/>
        <end position="719"/>
    </location>
</feature>
<feature type="transmembrane region" description="Helical" evidence="11">
    <location>
        <begin position="204"/>
        <end position="223"/>
    </location>
</feature>
<dbReference type="SUPFAM" id="SSF47384">
    <property type="entry name" value="Homodimeric domain of signal transducing histidine kinase"/>
    <property type="match status" value="1"/>
</dbReference>
<keyword evidence="16" id="KW-1185">Reference proteome</keyword>
<dbReference type="Proteomes" id="UP000198546">
    <property type="component" value="Chromosome i"/>
</dbReference>
<feature type="transmembrane region" description="Helical" evidence="11">
    <location>
        <begin position="138"/>
        <end position="159"/>
    </location>
</feature>
<dbReference type="SUPFAM" id="SSF55785">
    <property type="entry name" value="PYP-like sensor domain (PAS domain)"/>
    <property type="match status" value="1"/>
</dbReference>
<dbReference type="Pfam" id="PF02518">
    <property type="entry name" value="HATPase_c"/>
    <property type="match status" value="1"/>
</dbReference>
<comment type="catalytic activity">
    <reaction evidence="1">
        <text>ATP + protein L-histidine = ADP + protein N-phospho-L-histidine.</text>
        <dbReference type="EC" id="2.7.13.3"/>
    </reaction>
</comment>
<dbReference type="InterPro" id="IPR036097">
    <property type="entry name" value="HisK_dim/P_sf"/>
</dbReference>
<feature type="transmembrane region" description="Helical" evidence="11">
    <location>
        <begin position="171"/>
        <end position="192"/>
    </location>
</feature>
<keyword evidence="6" id="KW-0808">Transferase</keyword>
<dbReference type="EMBL" id="LT629688">
    <property type="protein sequence ID" value="SDD08651.1"/>
    <property type="molecule type" value="Genomic_DNA"/>
</dbReference>
<dbReference type="FunFam" id="3.30.565.10:FF:000006">
    <property type="entry name" value="Sensor histidine kinase WalK"/>
    <property type="match status" value="1"/>
</dbReference>
<feature type="transmembrane region" description="Helical" evidence="11">
    <location>
        <begin position="42"/>
        <end position="63"/>
    </location>
</feature>